<organism evidence="3 4">
    <name type="scientific">Dissophora globulifera</name>
    <dbReference type="NCBI Taxonomy" id="979702"/>
    <lineage>
        <taxon>Eukaryota</taxon>
        <taxon>Fungi</taxon>
        <taxon>Fungi incertae sedis</taxon>
        <taxon>Mucoromycota</taxon>
        <taxon>Mortierellomycotina</taxon>
        <taxon>Mortierellomycetes</taxon>
        <taxon>Mortierellales</taxon>
        <taxon>Mortierellaceae</taxon>
        <taxon>Dissophora</taxon>
    </lineage>
</organism>
<feature type="compositionally biased region" description="Polar residues" evidence="1">
    <location>
        <begin position="338"/>
        <end position="348"/>
    </location>
</feature>
<keyword evidence="4" id="KW-1185">Reference proteome</keyword>
<feature type="compositionally biased region" description="Polar residues" evidence="1">
    <location>
        <begin position="933"/>
        <end position="942"/>
    </location>
</feature>
<evidence type="ECO:0000256" key="1">
    <source>
        <dbReference type="SAM" id="MobiDB-lite"/>
    </source>
</evidence>
<feature type="compositionally biased region" description="Polar residues" evidence="1">
    <location>
        <begin position="611"/>
        <end position="623"/>
    </location>
</feature>
<dbReference type="SUPFAM" id="SSF48350">
    <property type="entry name" value="GTPase activation domain, GAP"/>
    <property type="match status" value="1"/>
</dbReference>
<feature type="region of interest" description="Disordered" evidence="1">
    <location>
        <begin position="1374"/>
        <end position="1398"/>
    </location>
</feature>
<feature type="region of interest" description="Disordered" evidence="1">
    <location>
        <begin position="611"/>
        <end position="650"/>
    </location>
</feature>
<dbReference type="GO" id="GO:0007165">
    <property type="term" value="P:signal transduction"/>
    <property type="evidence" value="ECO:0007669"/>
    <property type="project" value="InterPro"/>
</dbReference>
<comment type="caution">
    <text evidence="3">The sequence shown here is derived from an EMBL/GenBank/DDBJ whole genome shotgun (WGS) entry which is preliminary data.</text>
</comment>
<feature type="compositionally biased region" description="Low complexity" evidence="1">
    <location>
        <begin position="541"/>
        <end position="558"/>
    </location>
</feature>
<dbReference type="InterPro" id="IPR008936">
    <property type="entry name" value="Rho_GTPase_activation_prot"/>
</dbReference>
<dbReference type="SMART" id="SM00324">
    <property type="entry name" value="RhoGAP"/>
    <property type="match status" value="1"/>
</dbReference>
<name>A0A9P6RWF5_9FUNG</name>
<protein>
    <recommendedName>
        <fullName evidence="2">Rho-GAP domain-containing protein</fullName>
    </recommendedName>
</protein>
<feature type="region of interest" description="Disordered" evidence="1">
    <location>
        <begin position="891"/>
        <end position="910"/>
    </location>
</feature>
<feature type="compositionally biased region" description="Low complexity" evidence="1">
    <location>
        <begin position="945"/>
        <end position="967"/>
    </location>
</feature>
<feature type="compositionally biased region" description="Low complexity" evidence="1">
    <location>
        <begin position="18"/>
        <end position="45"/>
    </location>
</feature>
<feature type="region of interest" description="Disordered" evidence="1">
    <location>
        <begin position="1223"/>
        <end position="1246"/>
    </location>
</feature>
<feature type="compositionally biased region" description="Polar residues" evidence="1">
    <location>
        <begin position="891"/>
        <end position="901"/>
    </location>
</feature>
<accession>A0A9P6RWF5</accession>
<feature type="region of interest" description="Disordered" evidence="1">
    <location>
        <begin position="920"/>
        <end position="967"/>
    </location>
</feature>
<feature type="region of interest" description="Disordered" evidence="1">
    <location>
        <begin position="13"/>
        <end position="72"/>
    </location>
</feature>
<sequence length="1559" mass="169255">MSVRLVSSAKNLREQFKSPSNSASSNSSPLTSSGSSVYTASSGISRSKTLEPTTSSASLSRQGSFMHSSSGGLLRAKSMQKKGLMSKVFADEAVDPHDALPDLSMEVTLLIVKRCAKEIRERGLATKGILRQVQMGQSQRVVIDTIRMILDDDATTELSSLHQIDIHLVAHAMKWAIRYSEQILVTYEDYQALYINQDRNFTKFARDLPPTNRAILLDLFSLCADVTLLAHLNNMTLVSVAKAISLSIMAGPEREFTTFDASLQQRNMWGAACEDLLRAFLRIKTSYDLAKIDQEDEVDENRYICNETRVLKSARQQSNEIGRIPNSINLPMRPDFSAPTSANSSQPGSDGWPTPVGPLATTPYTNGNSNGYFDMAVSQATSPLAQSGGTFGASLSRSQSMAKPVTVIPRVVSPSPYNVEDIVEYEELMQDQSHLHKLRQDRNSFLRPAEPIRRRSSVADMDSLYMLPMETAASTDGYESDPEVSHAHDDDDDDSIEGALIPDFADGLHWDFSKKVNMRSDEMPSLASFQSQANSGEKYGVNRSNSSSSNASGLGDNGPPFAASPRSIRDLSKQQLTSMRLRQLQEQHQADYPSPSFRAPLQQDLSMRDQASLSPLGSPNRLASNGRPRANYAVGTSPSFVPRHSRRNSAMRRSISLDPVTMHGRIHMKPNELHADMMARELALQTEKELVAEDIRNRLLGVRNADHQEPSRASSAFSLQMSPQDLECPTVTPRRSLLSMKARPQSMLDLNFNVFQSMSTKAPTSTLRPSQQSQSQQQPASAKEVEPTTRTFEVVSRPKEIEVSVIFTPIPTSGPLSAKGELKSKFQESFPDRPISPPIGYSGPKRTLTGNSTKSTKLSSPTSPNASQRQQLLHGSSNVRPPLLQQSMTFSGVSATSSLPSTGDGKSKTSGFIRALSHRLRSKQSDDQLRPSKINSQQSGLLSPTHASTQLSTSTTSTATAGAPAVSFEPPRLELSFMDDGLGPTELRSYPEQEDRLPPTSAPVLMHSRSLESNVLMGWRQEAQAALPIQLGFEGGAGAAGTGNTGYQQQRDLRPTGMPPLRRASTTAIESGSISKNREQLHFKEAFKKHDNVLSSPEGATRFLSQSKQQQLEPVQPLIPSEASVITPRESSESSNILKAGAEKEKEFCFSTATLLMDGKLYYQLQWDEFSELGFKSDLFTEPEQCPPGLSQIGLVPVHSRKQSSNAESTMAVATAAAMAQQQNGLKKASSSSTTNSSNPSLDLPGQLGQATAAVRRPNQGPSQAQRDAAMKIARESCLALANDPTALEALKRSSGHGQPTIINSGSFAAGSAQPQLDYFPRPPVITSKLISKPSQQQQSYPSPDPSLNASLRSARSLETVSMVGKGHVNVQRSMSDRSLPTSSSIEATAGSLGTNTKMQSGPVAVGGAGHGSSLSALPNKCVPETAAPALIKFKTGSRLFGRKNKASKKSSLSASLPSSVNGGRKRRLLPVGVKRQDVMTRTVESMDEVFPWMCIEHMAGQESGWVMLESVQDGAVGWVMIDKLEEDEYAMAQYGGPQLDLQPGLIDSTRTAMQAQVA</sequence>
<feature type="compositionally biased region" description="Low complexity" evidence="1">
    <location>
        <begin position="1230"/>
        <end position="1241"/>
    </location>
</feature>
<dbReference type="Proteomes" id="UP000738325">
    <property type="component" value="Unassembled WGS sequence"/>
</dbReference>
<feature type="compositionally biased region" description="Polar residues" evidence="1">
    <location>
        <begin position="46"/>
        <end position="71"/>
    </location>
</feature>
<feature type="region of interest" description="Disordered" evidence="1">
    <location>
        <begin position="760"/>
        <end position="793"/>
    </location>
</feature>
<gene>
    <name evidence="3" type="ORF">BGZ99_007122</name>
</gene>
<proteinExistence type="predicted"/>
<dbReference type="InterPro" id="IPR000198">
    <property type="entry name" value="RhoGAP_dom"/>
</dbReference>
<feature type="compositionally biased region" description="Low complexity" evidence="1">
    <location>
        <begin position="1450"/>
        <end position="1460"/>
    </location>
</feature>
<reference evidence="3" key="1">
    <citation type="journal article" date="2020" name="Fungal Divers.">
        <title>Resolving the Mortierellaceae phylogeny through synthesis of multi-gene phylogenetics and phylogenomics.</title>
        <authorList>
            <person name="Vandepol N."/>
            <person name="Liber J."/>
            <person name="Desiro A."/>
            <person name="Na H."/>
            <person name="Kennedy M."/>
            <person name="Barry K."/>
            <person name="Grigoriev I.V."/>
            <person name="Miller A.N."/>
            <person name="O'Donnell K."/>
            <person name="Stajich J.E."/>
            <person name="Bonito G."/>
        </authorList>
    </citation>
    <scope>NUCLEOTIDE SEQUENCE</scope>
    <source>
        <strain evidence="3">REB-010B</strain>
    </source>
</reference>
<evidence type="ECO:0000313" key="3">
    <source>
        <dbReference type="EMBL" id="KAG0327692.1"/>
    </source>
</evidence>
<feature type="region of interest" description="Disordered" evidence="1">
    <location>
        <begin position="1445"/>
        <end position="1465"/>
    </location>
</feature>
<feature type="region of interest" description="Disordered" evidence="1">
    <location>
        <begin position="473"/>
        <end position="499"/>
    </location>
</feature>
<feature type="region of interest" description="Disordered" evidence="1">
    <location>
        <begin position="526"/>
        <end position="567"/>
    </location>
</feature>
<feature type="compositionally biased region" description="Low complexity" evidence="1">
    <location>
        <begin position="769"/>
        <end position="782"/>
    </location>
</feature>
<dbReference type="Gene3D" id="1.10.555.10">
    <property type="entry name" value="Rho GTPase activation protein"/>
    <property type="match status" value="1"/>
</dbReference>
<dbReference type="EMBL" id="JAAAIP010000050">
    <property type="protein sequence ID" value="KAG0327692.1"/>
    <property type="molecule type" value="Genomic_DNA"/>
</dbReference>
<dbReference type="Pfam" id="PF00620">
    <property type="entry name" value="RhoGAP"/>
    <property type="match status" value="1"/>
</dbReference>
<feature type="region of interest" description="Disordered" evidence="1">
    <location>
        <begin position="809"/>
        <end position="873"/>
    </location>
</feature>
<feature type="compositionally biased region" description="Low complexity" evidence="1">
    <location>
        <begin position="852"/>
        <end position="864"/>
    </location>
</feature>
<evidence type="ECO:0000259" key="2">
    <source>
        <dbReference type="PROSITE" id="PS50238"/>
    </source>
</evidence>
<feature type="region of interest" description="Disordered" evidence="1">
    <location>
        <begin position="324"/>
        <end position="363"/>
    </location>
</feature>
<feature type="domain" description="Rho-GAP" evidence="2">
    <location>
        <begin position="101"/>
        <end position="284"/>
    </location>
</feature>
<evidence type="ECO:0000313" key="4">
    <source>
        <dbReference type="Proteomes" id="UP000738325"/>
    </source>
</evidence>
<dbReference type="OrthoDB" id="3362494at2759"/>
<dbReference type="PROSITE" id="PS50238">
    <property type="entry name" value="RHOGAP"/>
    <property type="match status" value="1"/>
</dbReference>